<evidence type="ECO:0000313" key="3">
    <source>
        <dbReference type="Proteomes" id="UP000255529"/>
    </source>
</evidence>
<organism evidence="2 3">
    <name type="scientific">Serratia quinivorans</name>
    <dbReference type="NCBI Taxonomy" id="137545"/>
    <lineage>
        <taxon>Bacteria</taxon>
        <taxon>Pseudomonadati</taxon>
        <taxon>Pseudomonadota</taxon>
        <taxon>Gammaproteobacteria</taxon>
        <taxon>Enterobacterales</taxon>
        <taxon>Yersiniaceae</taxon>
        <taxon>Serratia</taxon>
    </lineage>
</organism>
<dbReference type="InterPro" id="IPR043502">
    <property type="entry name" value="DNA/RNA_pol_sf"/>
</dbReference>
<dbReference type="Proteomes" id="UP000255529">
    <property type="component" value="Unassembled WGS sequence"/>
</dbReference>
<evidence type="ECO:0000259" key="1">
    <source>
        <dbReference type="PROSITE" id="PS50878"/>
    </source>
</evidence>
<dbReference type="SUPFAM" id="SSF56672">
    <property type="entry name" value="DNA/RNA polymerases"/>
    <property type="match status" value="1"/>
</dbReference>
<accession>A0A380A726</accession>
<reference evidence="2 3" key="1">
    <citation type="submission" date="2018-06" db="EMBL/GenBank/DDBJ databases">
        <authorList>
            <consortium name="Pathogen Informatics"/>
            <person name="Doyle S."/>
        </authorList>
    </citation>
    <scope>NUCLEOTIDE SEQUENCE [LARGE SCALE GENOMIC DNA]</scope>
    <source>
        <strain evidence="2 3">NCTC11544</strain>
    </source>
</reference>
<feature type="domain" description="Reverse transcriptase" evidence="1">
    <location>
        <begin position="1"/>
        <end position="53"/>
    </location>
</feature>
<protein>
    <recommendedName>
        <fullName evidence="1">Reverse transcriptase domain-containing protein</fullName>
    </recommendedName>
</protein>
<proteinExistence type="predicted"/>
<name>A0A380A726_9GAMM</name>
<dbReference type="AlphaFoldDB" id="A0A380A726"/>
<sequence>MDDFLVFTRTRWQLRRCVKGLHEFFNLGGFETHPDKTQLGRIEQDFGWLGVQFSTAGITIAPRALENHRAQRVRLYEQARRQRLSLTEAEARVRAYEARWILWAEGMLNQRVT</sequence>
<evidence type="ECO:0000313" key="2">
    <source>
        <dbReference type="EMBL" id="SUI75646.1"/>
    </source>
</evidence>
<dbReference type="EMBL" id="UGYN01000002">
    <property type="protein sequence ID" value="SUI75646.1"/>
    <property type="molecule type" value="Genomic_DNA"/>
</dbReference>
<dbReference type="PROSITE" id="PS50878">
    <property type="entry name" value="RT_POL"/>
    <property type="match status" value="1"/>
</dbReference>
<dbReference type="InterPro" id="IPR000477">
    <property type="entry name" value="RT_dom"/>
</dbReference>
<gene>
    <name evidence="2" type="ORF">NCTC11544_03635</name>
</gene>